<dbReference type="PRINTS" id="PR00080">
    <property type="entry name" value="SDRFAMILY"/>
</dbReference>
<dbReference type="InterPro" id="IPR002347">
    <property type="entry name" value="SDR_fam"/>
</dbReference>
<accession>A0A931GMB1</accession>
<gene>
    <name evidence="4" type="ORF">IW256_007116</name>
</gene>
<dbReference type="Gene3D" id="3.40.50.720">
    <property type="entry name" value="NAD(P)-binding Rossmann-like Domain"/>
    <property type="match status" value="1"/>
</dbReference>
<protein>
    <submittedName>
        <fullName evidence="4">NADP-dependent 3-hydroxy acid dehydrogenase YdfG</fullName>
    </submittedName>
</protein>
<proteinExistence type="inferred from homology"/>
<dbReference type="PANTHER" id="PTHR43115">
    <property type="entry name" value="DEHYDROGENASE/REDUCTASE SDR FAMILY MEMBER 11"/>
    <property type="match status" value="1"/>
</dbReference>
<dbReference type="RefSeq" id="WP_197015115.1">
    <property type="nucleotide sequence ID" value="NZ_BAABES010000023.1"/>
</dbReference>
<dbReference type="InterPro" id="IPR020904">
    <property type="entry name" value="Sc_DH/Rdtase_CS"/>
</dbReference>
<name>A0A931GMB1_9ACTN</name>
<comment type="similarity">
    <text evidence="1 3">Belongs to the short-chain dehydrogenases/reductases (SDR) family.</text>
</comment>
<reference evidence="4" key="1">
    <citation type="submission" date="2020-11" db="EMBL/GenBank/DDBJ databases">
        <title>Sequencing the genomes of 1000 actinobacteria strains.</title>
        <authorList>
            <person name="Klenk H.-P."/>
        </authorList>
    </citation>
    <scope>NUCLEOTIDE SEQUENCE</scope>
    <source>
        <strain evidence="4">DSM 43175</strain>
    </source>
</reference>
<dbReference type="EMBL" id="JADOUA010000001">
    <property type="protein sequence ID" value="MBG6093003.1"/>
    <property type="molecule type" value="Genomic_DNA"/>
</dbReference>
<dbReference type="AlphaFoldDB" id="A0A931GMB1"/>
<keyword evidence="2" id="KW-0560">Oxidoreductase</keyword>
<dbReference type="GO" id="GO:0016616">
    <property type="term" value="F:oxidoreductase activity, acting on the CH-OH group of donors, NAD or NADP as acceptor"/>
    <property type="evidence" value="ECO:0007669"/>
    <property type="project" value="UniProtKB-ARBA"/>
</dbReference>
<dbReference type="PROSITE" id="PS00061">
    <property type="entry name" value="ADH_SHORT"/>
    <property type="match status" value="1"/>
</dbReference>
<dbReference type="SUPFAM" id="SSF51735">
    <property type="entry name" value="NAD(P)-binding Rossmann-fold domains"/>
    <property type="match status" value="1"/>
</dbReference>
<evidence type="ECO:0000313" key="5">
    <source>
        <dbReference type="Proteomes" id="UP000614047"/>
    </source>
</evidence>
<dbReference type="Proteomes" id="UP000614047">
    <property type="component" value="Unassembled WGS sequence"/>
</dbReference>
<dbReference type="InterPro" id="IPR036291">
    <property type="entry name" value="NAD(P)-bd_dom_sf"/>
</dbReference>
<dbReference type="PANTHER" id="PTHR43115:SF4">
    <property type="entry name" value="DEHYDROGENASE_REDUCTASE SDR FAMILY MEMBER 11"/>
    <property type="match status" value="1"/>
</dbReference>
<sequence>MDNDQPKSPRPSDQKVVLVTGASSGIGEAIAARLAGEGHQVVAGARRTERLRRLADRTAETAARSGGGLLPVRLDVTDRGDVDAFVATARDRFGRVDAFIANAGVMPLSPLGALLVDEWERMIDVNVRGLLYGIASALPVFTAQGAGHFVTIASIGAHEVVPTSAVYSGTKFAAWAITEGLRLESDPSIRVTTVSPGVVTSELADSITDRGAAEAMRAYRAHAIEPDAVAGAVSYALAQPEDVDVNEIVVRPARQR</sequence>
<evidence type="ECO:0000256" key="3">
    <source>
        <dbReference type="RuleBase" id="RU000363"/>
    </source>
</evidence>
<dbReference type="Pfam" id="PF00106">
    <property type="entry name" value="adh_short"/>
    <property type="match status" value="1"/>
</dbReference>
<keyword evidence="5" id="KW-1185">Reference proteome</keyword>
<evidence type="ECO:0000313" key="4">
    <source>
        <dbReference type="EMBL" id="MBG6093003.1"/>
    </source>
</evidence>
<evidence type="ECO:0000256" key="2">
    <source>
        <dbReference type="ARBA" id="ARBA00023002"/>
    </source>
</evidence>
<dbReference type="PRINTS" id="PR00081">
    <property type="entry name" value="GDHRDH"/>
</dbReference>
<comment type="caution">
    <text evidence="4">The sequence shown here is derived from an EMBL/GenBank/DDBJ whole genome shotgun (WGS) entry which is preliminary data.</text>
</comment>
<evidence type="ECO:0000256" key="1">
    <source>
        <dbReference type="ARBA" id="ARBA00006484"/>
    </source>
</evidence>
<dbReference type="FunFam" id="3.40.50.720:FF:000047">
    <property type="entry name" value="NADP-dependent L-serine/L-allo-threonine dehydrogenase"/>
    <property type="match status" value="1"/>
</dbReference>
<organism evidence="4 5">
    <name type="scientific">Actinomadura viridis</name>
    <dbReference type="NCBI Taxonomy" id="58110"/>
    <lineage>
        <taxon>Bacteria</taxon>
        <taxon>Bacillati</taxon>
        <taxon>Actinomycetota</taxon>
        <taxon>Actinomycetes</taxon>
        <taxon>Streptosporangiales</taxon>
        <taxon>Thermomonosporaceae</taxon>
        <taxon>Actinomadura</taxon>
    </lineage>
</organism>